<comment type="caution">
    <text evidence="1">The sequence shown here is derived from an EMBL/GenBank/DDBJ whole genome shotgun (WGS) entry which is preliminary data.</text>
</comment>
<reference evidence="1" key="1">
    <citation type="journal article" date="2014" name="Int. J. Syst. Evol. Microbiol.">
        <title>Complete genome sequence of Corynebacterium casei LMG S-19264T (=DSM 44701T), isolated from a smear-ripened cheese.</title>
        <authorList>
            <consortium name="US DOE Joint Genome Institute (JGI-PGF)"/>
            <person name="Walter F."/>
            <person name="Albersmeier A."/>
            <person name="Kalinowski J."/>
            <person name="Ruckert C."/>
        </authorList>
    </citation>
    <scope>NUCLEOTIDE SEQUENCE</scope>
    <source>
        <strain evidence="1">JCM 5069</strain>
    </source>
</reference>
<reference evidence="1" key="2">
    <citation type="submission" date="2020-09" db="EMBL/GenBank/DDBJ databases">
        <authorList>
            <person name="Sun Q."/>
            <person name="Ohkuma M."/>
        </authorList>
    </citation>
    <scope>NUCLEOTIDE SEQUENCE</scope>
    <source>
        <strain evidence="1">JCM 5069</strain>
    </source>
</reference>
<dbReference type="EMBL" id="BNCD01000001">
    <property type="protein sequence ID" value="GHH69217.1"/>
    <property type="molecule type" value="Genomic_DNA"/>
</dbReference>
<name>A0A919FMQ2_9ACTN</name>
<organism evidence="1 2">
    <name type="scientific">Streptomyces sulfonofaciens</name>
    <dbReference type="NCBI Taxonomy" id="68272"/>
    <lineage>
        <taxon>Bacteria</taxon>
        <taxon>Bacillati</taxon>
        <taxon>Actinomycetota</taxon>
        <taxon>Actinomycetes</taxon>
        <taxon>Kitasatosporales</taxon>
        <taxon>Streptomycetaceae</taxon>
        <taxon>Streptomyces</taxon>
    </lineage>
</organism>
<evidence type="ECO:0000313" key="1">
    <source>
        <dbReference type="EMBL" id="GHH69217.1"/>
    </source>
</evidence>
<dbReference type="Proteomes" id="UP000603708">
    <property type="component" value="Unassembled WGS sequence"/>
</dbReference>
<protein>
    <submittedName>
        <fullName evidence="1">Uncharacterized protein</fullName>
    </submittedName>
</protein>
<sequence length="60" mass="6748">MRRRGARHRAAEAVRYHAAGDRRPELSMGTAPAVALREHPVRGAGRAARLQYSRFRLPRG</sequence>
<accession>A0A919FMQ2</accession>
<proteinExistence type="predicted"/>
<gene>
    <name evidence="1" type="ORF">GCM10018793_01330</name>
</gene>
<dbReference type="AlphaFoldDB" id="A0A919FMQ2"/>
<keyword evidence="2" id="KW-1185">Reference proteome</keyword>
<evidence type="ECO:0000313" key="2">
    <source>
        <dbReference type="Proteomes" id="UP000603708"/>
    </source>
</evidence>